<dbReference type="OrthoDB" id="9782229at2"/>
<dbReference type="AlphaFoldDB" id="A0A1A8T1V2"/>
<dbReference type="CDD" id="cd07185">
    <property type="entry name" value="OmpA_C-like"/>
    <property type="match status" value="1"/>
</dbReference>
<name>A0A1A8T1V2_9GAMM</name>
<dbReference type="RefSeq" id="WP_139063057.1">
    <property type="nucleotide sequence ID" value="NZ_FLOB01000001.1"/>
</dbReference>
<proteinExistence type="predicted"/>
<sequence length="202" mass="22332">MAVIFLRLICIIAIGIGSIAYGDPLYGNRFNPQTLNDDDHDGVINQRDLCPNTPVGAKVDNNGCPIVTTSLLKLDLKVLFASGKYDVEPRFYQQIKRLADFLNKHPKSHVLIKGYTDSNGQAQNNLTLSEERASAIANVLINVFKISKDRVTAKGYGEADPIAPNDTPEGRAKNRRVIADVTADKTETESRWNIYSVDKSIQ</sequence>
<dbReference type="PRINTS" id="PR01021">
    <property type="entry name" value="OMPADOMAIN"/>
</dbReference>
<keyword evidence="3" id="KW-0998">Cell outer membrane</keyword>
<accession>A0A1A8T1V2</accession>
<dbReference type="PANTHER" id="PTHR30329:SF21">
    <property type="entry name" value="LIPOPROTEIN YIAD-RELATED"/>
    <property type="match status" value="1"/>
</dbReference>
<dbReference type="EMBL" id="FLOB01000001">
    <property type="protein sequence ID" value="SBS24579.1"/>
    <property type="molecule type" value="Genomic_DNA"/>
</dbReference>
<dbReference type="SUPFAM" id="SSF103088">
    <property type="entry name" value="OmpA-like"/>
    <property type="match status" value="1"/>
</dbReference>
<comment type="subcellular location">
    <subcellularLocation>
        <location evidence="1">Cell outer membrane</location>
    </subcellularLocation>
</comment>
<dbReference type="InterPro" id="IPR036737">
    <property type="entry name" value="OmpA-like_sf"/>
</dbReference>
<organism evidence="7 8">
    <name type="scientific">Marinomonas spartinae</name>
    <dbReference type="NCBI Taxonomy" id="1792290"/>
    <lineage>
        <taxon>Bacteria</taxon>
        <taxon>Pseudomonadati</taxon>
        <taxon>Pseudomonadota</taxon>
        <taxon>Gammaproteobacteria</taxon>
        <taxon>Oceanospirillales</taxon>
        <taxon>Oceanospirillaceae</taxon>
        <taxon>Marinomonas</taxon>
    </lineage>
</organism>
<evidence type="ECO:0000256" key="1">
    <source>
        <dbReference type="ARBA" id="ARBA00004442"/>
    </source>
</evidence>
<dbReference type="Pfam" id="PF00691">
    <property type="entry name" value="OmpA"/>
    <property type="match status" value="1"/>
</dbReference>
<evidence type="ECO:0000256" key="3">
    <source>
        <dbReference type="ARBA" id="ARBA00023237"/>
    </source>
</evidence>
<keyword evidence="2 4" id="KW-0472">Membrane</keyword>
<dbReference type="InterPro" id="IPR050330">
    <property type="entry name" value="Bact_OuterMem_StrucFunc"/>
</dbReference>
<keyword evidence="8" id="KW-1185">Reference proteome</keyword>
<dbReference type="InterPro" id="IPR006664">
    <property type="entry name" value="OMP_bac"/>
</dbReference>
<dbReference type="InterPro" id="IPR006665">
    <property type="entry name" value="OmpA-like"/>
</dbReference>
<evidence type="ECO:0000259" key="6">
    <source>
        <dbReference type="PROSITE" id="PS51123"/>
    </source>
</evidence>
<dbReference type="GO" id="GO:0009279">
    <property type="term" value="C:cell outer membrane"/>
    <property type="evidence" value="ECO:0007669"/>
    <property type="project" value="UniProtKB-SubCell"/>
</dbReference>
<protein>
    <submittedName>
        <fullName evidence="7">Outer membrane porin F</fullName>
    </submittedName>
</protein>
<gene>
    <name evidence="7" type="primary">oprF_1</name>
    <name evidence="7" type="ORF">MSP8886_00018</name>
</gene>
<evidence type="ECO:0000313" key="7">
    <source>
        <dbReference type="EMBL" id="SBS24579.1"/>
    </source>
</evidence>
<dbReference type="PROSITE" id="PS51123">
    <property type="entry name" value="OMPA_2"/>
    <property type="match status" value="1"/>
</dbReference>
<evidence type="ECO:0000256" key="2">
    <source>
        <dbReference type="ARBA" id="ARBA00023136"/>
    </source>
</evidence>
<dbReference type="PANTHER" id="PTHR30329">
    <property type="entry name" value="STATOR ELEMENT OF FLAGELLAR MOTOR COMPLEX"/>
    <property type="match status" value="1"/>
</dbReference>
<evidence type="ECO:0000256" key="5">
    <source>
        <dbReference type="SAM" id="MobiDB-lite"/>
    </source>
</evidence>
<dbReference type="Gene3D" id="3.30.1330.60">
    <property type="entry name" value="OmpA-like domain"/>
    <property type="match status" value="1"/>
</dbReference>
<evidence type="ECO:0000256" key="4">
    <source>
        <dbReference type="PROSITE-ProRule" id="PRU00473"/>
    </source>
</evidence>
<reference evidence="7 8" key="1">
    <citation type="submission" date="2016-06" db="EMBL/GenBank/DDBJ databases">
        <authorList>
            <person name="Kjaerup R.B."/>
            <person name="Dalgaard T.S."/>
            <person name="Juul-Madsen H.R."/>
        </authorList>
    </citation>
    <scope>NUCLEOTIDE SEQUENCE [LARGE SCALE GENOMIC DNA]</scope>
    <source>
        <strain evidence="7 8">CECT 8886</strain>
    </source>
</reference>
<feature type="region of interest" description="Disordered" evidence="5">
    <location>
        <begin position="156"/>
        <end position="177"/>
    </location>
</feature>
<dbReference type="Proteomes" id="UP000092544">
    <property type="component" value="Unassembled WGS sequence"/>
</dbReference>
<feature type="domain" description="OmpA-like" evidence="6">
    <location>
        <begin position="67"/>
        <end position="185"/>
    </location>
</feature>
<evidence type="ECO:0000313" key="8">
    <source>
        <dbReference type="Proteomes" id="UP000092544"/>
    </source>
</evidence>
<dbReference type="STRING" id="1792290.MSP8886_00018"/>